<feature type="transmembrane region" description="Helical" evidence="6">
    <location>
        <begin position="370"/>
        <end position="390"/>
    </location>
</feature>
<keyword evidence="2" id="KW-0813">Transport</keyword>
<dbReference type="Pfam" id="PF07690">
    <property type="entry name" value="MFS_1"/>
    <property type="match status" value="1"/>
</dbReference>
<dbReference type="GO" id="GO:0016020">
    <property type="term" value="C:membrane"/>
    <property type="evidence" value="ECO:0007669"/>
    <property type="project" value="UniProtKB-SubCell"/>
</dbReference>
<dbReference type="Gene3D" id="1.20.1250.20">
    <property type="entry name" value="MFS general substrate transporter like domains"/>
    <property type="match status" value="1"/>
</dbReference>
<feature type="transmembrane region" description="Helical" evidence="6">
    <location>
        <begin position="290"/>
        <end position="309"/>
    </location>
</feature>
<keyword evidence="4 6" id="KW-1133">Transmembrane helix</keyword>
<dbReference type="SUPFAM" id="SSF103473">
    <property type="entry name" value="MFS general substrate transporter"/>
    <property type="match status" value="1"/>
</dbReference>
<keyword evidence="5 6" id="KW-0472">Membrane</keyword>
<feature type="transmembrane region" description="Helical" evidence="6">
    <location>
        <begin position="54"/>
        <end position="76"/>
    </location>
</feature>
<dbReference type="InParanoid" id="A0A067N8S2"/>
<name>A0A067N8S2_PLEO1</name>
<proteinExistence type="predicted"/>
<evidence type="ECO:0000256" key="5">
    <source>
        <dbReference type="ARBA" id="ARBA00023136"/>
    </source>
</evidence>
<feature type="transmembrane region" description="Helical" evidence="6">
    <location>
        <begin position="345"/>
        <end position="364"/>
    </location>
</feature>
<dbReference type="InterPro" id="IPR011701">
    <property type="entry name" value="MFS"/>
</dbReference>
<organism evidence="8 9">
    <name type="scientific">Pleurotus ostreatus (strain PC15)</name>
    <name type="common">Oyster mushroom</name>
    <dbReference type="NCBI Taxonomy" id="1137138"/>
    <lineage>
        <taxon>Eukaryota</taxon>
        <taxon>Fungi</taxon>
        <taxon>Dikarya</taxon>
        <taxon>Basidiomycota</taxon>
        <taxon>Agaricomycotina</taxon>
        <taxon>Agaricomycetes</taxon>
        <taxon>Agaricomycetidae</taxon>
        <taxon>Agaricales</taxon>
        <taxon>Pleurotineae</taxon>
        <taxon>Pleurotaceae</taxon>
        <taxon>Pleurotus</taxon>
    </lineage>
</organism>
<keyword evidence="3 6" id="KW-0812">Transmembrane</keyword>
<dbReference type="PROSITE" id="PS50850">
    <property type="entry name" value="MFS"/>
    <property type="match status" value="1"/>
</dbReference>
<dbReference type="InterPro" id="IPR020846">
    <property type="entry name" value="MFS_dom"/>
</dbReference>
<feature type="transmembrane region" description="Helical" evidence="6">
    <location>
        <begin position="443"/>
        <end position="465"/>
    </location>
</feature>
<dbReference type="InterPro" id="IPR036259">
    <property type="entry name" value="MFS_trans_sf"/>
</dbReference>
<evidence type="ECO:0000256" key="2">
    <source>
        <dbReference type="ARBA" id="ARBA00022448"/>
    </source>
</evidence>
<dbReference type="PANTHER" id="PTHR23504:SF15">
    <property type="entry name" value="MAJOR FACILITATOR SUPERFAMILY (MFS) PROFILE DOMAIN-CONTAINING PROTEIN"/>
    <property type="match status" value="1"/>
</dbReference>
<reference evidence="9" key="1">
    <citation type="journal article" date="2014" name="Proc. Natl. Acad. Sci. U.S.A.">
        <title>Extensive sampling of basidiomycete genomes demonstrates inadequacy of the white-rot/brown-rot paradigm for wood decay fungi.</title>
        <authorList>
            <person name="Riley R."/>
            <person name="Salamov A.A."/>
            <person name="Brown D.W."/>
            <person name="Nagy L.G."/>
            <person name="Floudas D."/>
            <person name="Held B.W."/>
            <person name="Levasseur A."/>
            <person name="Lombard V."/>
            <person name="Morin E."/>
            <person name="Otillar R."/>
            <person name="Lindquist E.A."/>
            <person name="Sun H."/>
            <person name="LaButti K.M."/>
            <person name="Schmutz J."/>
            <person name="Jabbour D."/>
            <person name="Luo H."/>
            <person name="Baker S.E."/>
            <person name="Pisabarro A.G."/>
            <person name="Walton J.D."/>
            <person name="Blanchette R.A."/>
            <person name="Henrissat B."/>
            <person name="Martin F."/>
            <person name="Cullen D."/>
            <person name="Hibbett D.S."/>
            <person name="Grigoriev I.V."/>
        </authorList>
    </citation>
    <scope>NUCLEOTIDE SEQUENCE [LARGE SCALE GENOMIC DNA]</scope>
    <source>
        <strain evidence="9">PC15</strain>
    </source>
</reference>
<gene>
    <name evidence="8" type="ORF">PLEOSDRAFT_1078544</name>
</gene>
<feature type="transmembrane region" description="Helical" evidence="6">
    <location>
        <begin position="88"/>
        <end position="106"/>
    </location>
</feature>
<feature type="transmembrane region" description="Helical" evidence="6">
    <location>
        <begin position="189"/>
        <end position="211"/>
    </location>
</feature>
<evidence type="ECO:0000256" key="4">
    <source>
        <dbReference type="ARBA" id="ARBA00022989"/>
    </source>
</evidence>
<dbReference type="VEuPathDB" id="FungiDB:PLEOSDRAFT_1078544"/>
<evidence type="ECO:0000313" key="8">
    <source>
        <dbReference type="EMBL" id="KDQ24413.1"/>
    </source>
</evidence>
<sequence length="475" mass="50935">MTRSSDARTPLPAFQLGIILFIQAAEPITASVIFPFVNQFVLESGVTGGDERKVGYYAGIIGSLFFLSEFVTVLFWSRLSDRIGRKPVLLAGMVGLFVTILSAGLSKSYAAFALSRCIQGAFNGNVGVAKNVMVEITDSSNIADAFSFLPPVWTMGNTFGPLIGGELADPGSRWPGTFGKIPFFIEYPYFLPCATASFFALLCSILGALVLKETHPTKLAEKRQSNLAASRRDYGSINNESVEEYPAAEDTSSAADASSPSIRSVLIQPIVISLTTHAFQAVTMESFRTLLPLMLSTSIHLGGLALSSARIGTIMAIWGFCNGGFQLVFFARAIRKFGPKKTFGIAYGSYAICFALYPIMSYFAKRANGVDAKVICVLVVQLSCFVLGAMSYGSNQLFIIAAVPGQNSLATVNGLTQMVSSIMRSLAPSISSSLFSLSVEHNLLGGYLVYLIIVLTIMVGLYAASRLPDKIEGGR</sequence>
<dbReference type="EMBL" id="KL198011">
    <property type="protein sequence ID" value="KDQ24413.1"/>
    <property type="molecule type" value="Genomic_DNA"/>
</dbReference>
<evidence type="ECO:0000256" key="3">
    <source>
        <dbReference type="ARBA" id="ARBA00022692"/>
    </source>
</evidence>
<dbReference type="HOGENOM" id="CLU_001265_54_6_1"/>
<accession>A0A067N8S2</accession>
<dbReference type="Proteomes" id="UP000027073">
    <property type="component" value="Unassembled WGS sequence"/>
</dbReference>
<evidence type="ECO:0000256" key="1">
    <source>
        <dbReference type="ARBA" id="ARBA00004141"/>
    </source>
</evidence>
<dbReference type="OrthoDB" id="419616at2759"/>
<evidence type="ECO:0000256" key="6">
    <source>
        <dbReference type="SAM" id="Phobius"/>
    </source>
</evidence>
<dbReference type="PANTHER" id="PTHR23504">
    <property type="entry name" value="MAJOR FACILITATOR SUPERFAMILY DOMAIN-CONTAINING PROTEIN 10"/>
    <property type="match status" value="1"/>
</dbReference>
<dbReference type="AlphaFoldDB" id="A0A067N8S2"/>
<comment type="subcellular location">
    <subcellularLocation>
        <location evidence="1">Membrane</location>
        <topology evidence="1">Multi-pass membrane protein</topology>
    </subcellularLocation>
</comment>
<dbReference type="GO" id="GO:0022857">
    <property type="term" value="F:transmembrane transporter activity"/>
    <property type="evidence" value="ECO:0007669"/>
    <property type="project" value="InterPro"/>
</dbReference>
<evidence type="ECO:0000313" key="9">
    <source>
        <dbReference type="Proteomes" id="UP000027073"/>
    </source>
</evidence>
<feature type="domain" description="Major facilitator superfamily (MFS) profile" evidence="7">
    <location>
        <begin position="1"/>
        <end position="472"/>
    </location>
</feature>
<protein>
    <recommendedName>
        <fullName evidence="7">Major facilitator superfamily (MFS) profile domain-containing protein</fullName>
    </recommendedName>
</protein>
<evidence type="ECO:0000259" key="7">
    <source>
        <dbReference type="PROSITE" id="PS50850"/>
    </source>
</evidence>